<sequence length="51" mass="6042">MKKDTQKYGNADGRNILCRNAPEKAFPYFLEYKNIDATLLYCNNYKLPCYK</sequence>
<keyword evidence="2" id="KW-1185">Reference proteome</keyword>
<evidence type="ECO:0000313" key="1">
    <source>
        <dbReference type="EMBL" id="EEW96357.1"/>
    </source>
</evidence>
<dbReference type="STRING" id="592028.GCWU000321_00296"/>
<dbReference type="HOGENOM" id="CLU_3098212_0_0_9"/>
<evidence type="ECO:0000313" key="2">
    <source>
        <dbReference type="Proteomes" id="UP000004736"/>
    </source>
</evidence>
<dbReference type="AlphaFoldDB" id="C9LLE0"/>
<gene>
    <name evidence="1" type="ORF">GCWU000321_00296</name>
</gene>
<dbReference type="EMBL" id="ACIM02000001">
    <property type="protein sequence ID" value="EEW96357.1"/>
    <property type="molecule type" value="Genomic_DNA"/>
</dbReference>
<name>C9LLE0_9FIRM</name>
<comment type="caution">
    <text evidence="1">The sequence shown here is derived from an EMBL/GenBank/DDBJ whole genome shotgun (WGS) entry which is preliminary data.</text>
</comment>
<protein>
    <submittedName>
        <fullName evidence="1">Uncharacterized protein</fullName>
    </submittedName>
</protein>
<accession>C9LLE0</accession>
<reference evidence="1" key="1">
    <citation type="submission" date="2009-09" db="EMBL/GenBank/DDBJ databases">
        <authorList>
            <person name="Weinstock G."/>
            <person name="Sodergren E."/>
            <person name="Clifton S."/>
            <person name="Fulton L."/>
            <person name="Fulton B."/>
            <person name="Courtney L."/>
            <person name="Fronick C."/>
            <person name="Harrison M."/>
            <person name="Strong C."/>
            <person name="Farmer C."/>
            <person name="Delahaunty K."/>
            <person name="Markovic C."/>
            <person name="Hall O."/>
            <person name="Minx P."/>
            <person name="Tomlinson C."/>
            <person name="Mitreva M."/>
            <person name="Nelson J."/>
            <person name="Hou S."/>
            <person name="Wollam A."/>
            <person name="Pepin K.H."/>
            <person name="Johnson M."/>
            <person name="Bhonagiri V."/>
            <person name="Nash W.E."/>
            <person name="Warren W."/>
            <person name="Chinwalla A."/>
            <person name="Mardis E.R."/>
            <person name="Wilson R.K."/>
        </authorList>
    </citation>
    <scope>NUCLEOTIDE SEQUENCE [LARGE SCALE GENOMIC DNA]</scope>
    <source>
        <strain evidence="1">DSM 15470</strain>
    </source>
</reference>
<proteinExistence type="predicted"/>
<dbReference type="Proteomes" id="UP000004736">
    <property type="component" value="Unassembled WGS sequence"/>
</dbReference>
<organism evidence="1 2">
    <name type="scientific">Dialister invisus DSM 15470</name>
    <dbReference type="NCBI Taxonomy" id="592028"/>
    <lineage>
        <taxon>Bacteria</taxon>
        <taxon>Bacillati</taxon>
        <taxon>Bacillota</taxon>
        <taxon>Negativicutes</taxon>
        <taxon>Veillonellales</taxon>
        <taxon>Veillonellaceae</taxon>
        <taxon>Dialister</taxon>
    </lineage>
</organism>